<protein>
    <submittedName>
        <fullName evidence="4">GNAT family N-acetyltransferase</fullName>
    </submittedName>
</protein>
<evidence type="ECO:0000256" key="2">
    <source>
        <dbReference type="ARBA" id="ARBA00023315"/>
    </source>
</evidence>
<evidence type="ECO:0000259" key="3">
    <source>
        <dbReference type="PROSITE" id="PS51186"/>
    </source>
</evidence>
<feature type="domain" description="N-acetyltransferase" evidence="3">
    <location>
        <begin position="1"/>
        <end position="143"/>
    </location>
</feature>
<keyword evidence="2" id="KW-0012">Acyltransferase</keyword>
<keyword evidence="5" id="KW-1185">Reference proteome</keyword>
<dbReference type="InterPro" id="IPR050832">
    <property type="entry name" value="Bact_Acetyltransf"/>
</dbReference>
<dbReference type="Pfam" id="PF00583">
    <property type="entry name" value="Acetyltransf_1"/>
    <property type="match status" value="2"/>
</dbReference>
<dbReference type="PROSITE" id="PS51186">
    <property type="entry name" value="GNAT"/>
    <property type="match status" value="2"/>
</dbReference>
<dbReference type="InterPro" id="IPR016181">
    <property type="entry name" value="Acyl_CoA_acyltransferase"/>
</dbReference>
<dbReference type="OrthoDB" id="3376052at2"/>
<organism evidence="4 5">
    <name type="scientific">Nocardioides immobilis</name>
    <dbReference type="NCBI Taxonomy" id="2049295"/>
    <lineage>
        <taxon>Bacteria</taxon>
        <taxon>Bacillati</taxon>
        <taxon>Actinomycetota</taxon>
        <taxon>Actinomycetes</taxon>
        <taxon>Propionibacteriales</taxon>
        <taxon>Nocardioidaceae</taxon>
        <taxon>Nocardioides</taxon>
    </lineage>
</organism>
<dbReference type="RefSeq" id="WP_118927796.1">
    <property type="nucleotide sequence ID" value="NZ_QXGH01000031.1"/>
</dbReference>
<dbReference type="CDD" id="cd04301">
    <property type="entry name" value="NAT_SF"/>
    <property type="match status" value="2"/>
</dbReference>
<dbReference type="Proteomes" id="UP000283644">
    <property type="component" value="Unassembled WGS sequence"/>
</dbReference>
<evidence type="ECO:0000256" key="1">
    <source>
        <dbReference type="ARBA" id="ARBA00022679"/>
    </source>
</evidence>
<evidence type="ECO:0000313" key="5">
    <source>
        <dbReference type="Proteomes" id="UP000283644"/>
    </source>
</evidence>
<dbReference type="PANTHER" id="PTHR43877">
    <property type="entry name" value="AMINOALKYLPHOSPHONATE N-ACETYLTRANSFERASE-RELATED-RELATED"/>
    <property type="match status" value="1"/>
</dbReference>
<dbReference type="SUPFAM" id="SSF55729">
    <property type="entry name" value="Acyl-CoA N-acyltransferases (Nat)"/>
    <property type="match status" value="2"/>
</dbReference>
<reference evidence="4 5" key="1">
    <citation type="submission" date="2018-09" db="EMBL/GenBank/DDBJ databases">
        <title>Genome sequencing of Nocardioides immobilis CCTCC AB 2017083 for comparison to Nocardioides silvaticus.</title>
        <authorList>
            <person name="Li C."/>
            <person name="Wang G."/>
        </authorList>
    </citation>
    <scope>NUCLEOTIDE SEQUENCE [LARGE SCALE GENOMIC DNA]</scope>
    <source>
        <strain evidence="4 5">CCTCC AB 2017083</strain>
    </source>
</reference>
<dbReference type="InterPro" id="IPR000182">
    <property type="entry name" value="GNAT_dom"/>
</dbReference>
<dbReference type="GO" id="GO:0016747">
    <property type="term" value="F:acyltransferase activity, transferring groups other than amino-acyl groups"/>
    <property type="evidence" value="ECO:0007669"/>
    <property type="project" value="InterPro"/>
</dbReference>
<dbReference type="EMBL" id="QXGH01000031">
    <property type="protein sequence ID" value="RHW24567.1"/>
    <property type="molecule type" value="Genomic_DNA"/>
</dbReference>
<gene>
    <name evidence="4" type="ORF">D0Z08_23910</name>
</gene>
<keyword evidence="1 4" id="KW-0808">Transferase</keyword>
<evidence type="ECO:0000313" key="4">
    <source>
        <dbReference type="EMBL" id="RHW24567.1"/>
    </source>
</evidence>
<comment type="caution">
    <text evidence="4">The sequence shown here is derived from an EMBL/GenBank/DDBJ whole genome shotgun (WGS) entry which is preliminary data.</text>
</comment>
<feature type="domain" description="N-acetyltransferase" evidence="3">
    <location>
        <begin position="151"/>
        <end position="295"/>
    </location>
</feature>
<proteinExistence type="predicted"/>
<sequence length="300" mass="32252">MDISACATDDDLEAWRAVRIAVAPGERCMSVAEMKAQESPKRLLVLARRDDGTVVGSGIADESDTAGGGFAAPRVLPEHRREGVGTALLEALAEHCAGLGLPVLLGSVDDQGSLAFADRFGFVEVDREIEQVRTVGAEGPPAPSPPDGVEVVTSSERPGLWADCYERFGREALGDFALHTPLAISAEQWNTTWGGDPMFLALYDGEVIGCAGLRLDQDNPDRAENALTAVRRDWRGRGIASHLKRRTLHWAADHGLREVYTWTQAGNASMARLNEHLGYVTTQTSITVSRALPLPPTSSV</sequence>
<name>A0A417XWP3_9ACTN</name>
<accession>A0A417XWP3</accession>
<dbReference type="Gene3D" id="3.40.630.30">
    <property type="match status" value="1"/>
</dbReference>
<dbReference type="AlphaFoldDB" id="A0A417XWP3"/>